<dbReference type="Proteomes" id="UP001057452">
    <property type="component" value="Chromosome 7"/>
</dbReference>
<proteinExistence type="predicted"/>
<reference evidence="1" key="1">
    <citation type="submission" date="2022-05" db="EMBL/GenBank/DDBJ databases">
        <title>Chromosome-level genome of Chaenocephalus aceratus.</title>
        <authorList>
            <person name="Park H."/>
        </authorList>
    </citation>
    <scope>NUCLEOTIDE SEQUENCE</scope>
    <source>
        <strain evidence="1">KU_202001</strain>
    </source>
</reference>
<evidence type="ECO:0000313" key="1">
    <source>
        <dbReference type="EMBL" id="KAI4824699.1"/>
    </source>
</evidence>
<keyword evidence="2" id="KW-1185">Reference proteome</keyword>
<organism evidence="1 2">
    <name type="scientific">Chaenocephalus aceratus</name>
    <name type="common">Blackfin icefish</name>
    <name type="synonym">Chaenichthys aceratus</name>
    <dbReference type="NCBI Taxonomy" id="36190"/>
    <lineage>
        <taxon>Eukaryota</taxon>
        <taxon>Metazoa</taxon>
        <taxon>Chordata</taxon>
        <taxon>Craniata</taxon>
        <taxon>Vertebrata</taxon>
        <taxon>Euteleostomi</taxon>
        <taxon>Actinopterygii</taxon>
        <taxon>Neopterygii</taxon>
        <taxon>Teleostei</taxon>
        <taxon>Neoteleostei</taxon>
        <taxon>Acanthomorphata</taxon>
        <taxon>Eupercaria</taxon>
        <taxon>Perciformes</taxon>
        <taxon>Notothenioidei</taxon>
        <taxon>Channichthyidae</taxon>
        <taxon>Chaenocephalus</taxon>
    </lineage>
</organism>
<name>A0ACB9XE35_CHAAC</name>
<evidence type="ECO:0000313" key="2">
    <source>
        <dbReference type="Proteomes" id="UP001057452"/>
    </source>
</evidence>
<dbReference type="EMBL" id="CM043791">
    <property type="protein sequence ID" value="KAI4824699.1"/>
    <property type="molecule type" value="Genomic_DNA"/>
</dbReference>
<accession>A0ACB9XE35</accession>
<protein>
    <submittedName>
        <fullName evidence="1">Uncharacterized protein</fullName>
    </submittedName>
</protein>
<sequence>MKELAAENAALMEQTASKELPDDLLVSTMFVVKCDMVEALEFARASQKMFHAQHMKSNRTSKEHEETRFMTEILHTQRMEIEKREISKMKTVQQEIEKKVSQVLQEKEDEITRVRGNELREIWRAWPR</sequence>
<gene>
    <name evidence="1" type="ORF">KUCAC02_013195</name>
</gene>
<comment type="caution">
    <text evidence="1">The sequence shown here is derived from an EMBL/GenBank/DDBJ whole genome shotgun (WGS) entry which is preliminary data.</text>
</comment>